<feature type="repeat" description="ANK" evidence="8">
    <location>
        <begin position="866"/>
        <end position="898"/>
    </location>
</feature>
<dbReference type="OrthoDB" id="6500128at2759"/>
<protein>
    <submittedName>
        <fullName evidence="13">Abcb9 protein</fullName>
    </submittedName>
</protein>
<dbReference type="CDD" id="cd18572">
    <property type="entry name" value="ABC_6TM_TAP"/>
    <property type="match status" value="1"/>
</dbReference>
<dbReference type="Pfam" id="PF00005">
    <property type="entry name" value="ABC_tran"/>
    <property type="match status" value="1"/>
</dbReference>
<accession>A0A812PPG5</accession>
<feature type="transmembrane region" description="Helical" evidence="9">
    <location>
        <begin position="35"/>
        <end position="55"/>
    </location>
</feature>
<evidence type="ECO:0000256" key="7">
    <source>
        <dbReference type="ARBA" id="ARBA00023136"/>
    </source>
</evidence>
<dbReference type="GO" id="GO:0090374">
    <property type="term" value="P:oligopeptide export from mitochondrion"/>
    <property type="evidence" value="ECO:0007669"/>
    <property type="project" value="TreeGrafter"/>
</dbReference>
<evidence type="ECO:0000313" key="13">
    <source>
        <dbReference type="EMBL" id="CAE7360050.1"/>
    </source>
</evidence>
<feature type="transmembrane region" description="Helical" evidence="9">
    <location>
        <begin position="460"/>
        <end position="477"/>
    </location>
</feature>
<dbReference type="SUPFAM" id="SSF90123">
    <property type="entry name" value="ABC transporter transmembrane region"/>
    <property type="match status" value="1"/>
</dbReference>
<dbReference type="GO" id="GO:0015421">
    <property type="term" value="F:ABC-type oligopeptide transporter activity"/>
    <property type="evidence" value="ECO:0007669"/>
    <property type="project" value="TreeGrafter"/>
</dbReference>
<keyword evidence="8" id="KW-0040">ANK repeat</keyword>
<evidence type="ECO:0000256" key="8">
    <source>
        <dbReference type="PROSITE-ProRule" id="PRU00023"/>
    </source>
</evidence>
<dbReference type="GO" id="GO:0005743">
    <property type="term" value="C:mitochondrial inner membrane"/>
    <property type="evidence" value="ECO:0007669"/>
    <property type="project" value="TreeGrafter"/>
</dbReference>
<dbReference type="GO" id="GO:0016887">
    <property type="term" value="F:ATP hydrolysis activity"/>
    <property type="evidence" value="ECO:0007669"/>
    <property type="project" value="InterPro"/>
</dbReference>
<dbReference type="PANTHER" id="PTHR43394">
    <property type="entry name" value="ATP-DEPENDENT PERMEASE MDL1, MITOCHONDRIAL"/>
    <property type="match status" value="1"/>
</dbReference>
<keyword evidence="6 9" id="KW-1133">Transmembrane helix</keyword>
<keyword evidence="14" id="KW-1185">Reference proteome</keyword>
<dbReference type="SUPFAM" id="SSF48403">
    <property type="entry name" value="Ankyrin repeat"/>
    <property type="match status" value="1"/>
</dbReference>
<dbReference type="Gene3D" id="1.20.1560.10">
    <property type="entry name" value="ABC transporter type 1, transmembrane domain"/>
    <property type="match status" value="1"/>
</dbReference>
<feature type="transmembrane region" description="Helical" evidence="9">
    <location>
        <begin position="357"/>
        <end position="381"/>
    </location>
</feature>
<evidence type="ECO:0000256" key="2">
    <source>
        <dbReference type="ARBA" id="ARBA00022448"/>
    </source>
</evidence>
<dbReference type="AlphaFoldDB" id="A0A812PPG5"/>
<dbReference type="SUPFAM" id="SSF52540">
    <property type="entry name" value="P-loop containing nucleoside triphosphate hydrolases"/>
    <property type="match status" value="1"/>
</dbReference>
<dbReference type="InterPro" id="IPR027417">
    <property type="entry name" value="P-loop_NTPase"/>
</dbReference>
<dbReference type="Gene3D" id="3.40.50.300">
    <property type="entry name" value="P-loop containing nucleotide triphosphate hydrolases"/>
    <property type="match status" value="1"/>
</dbReference>
<feature type="domain" description="ABC transporter" evidence="11">
    <location>
        <begin position="637"/>
        <end position="939"/>
    </location>
</feature>
<proteinExistence type="predicted"/>
<evidence type="ECO:0000256" key="9">
    <source>
        <dbReference type="SAM" id="Phobius"/>
    </source>
</evidence>
<sequence>MKSESLQWTVQLLTPESEENAGTATCRFCLRQRGLCLALGALLAADVGASLVLFAAGRKEVMLLCILRGVLLAVGFALAVKMGLGVWSCACCDAQPARDQQLPNNEAAVSVSGSFTSAVQNLAELERQRAAVATREAHSWKRNVVLAICFVGITVQSVYAGIQVLTWADETPTDAFCFTLVVACMNAEFFLVKLLVERLTEEEGVLLPGVHEHRLYYQKVAEIAHCKVCRERIGQRTGGHEGFKCRECDSSGGGGRGPMGGGGTFWVCLTCYRKSQNTNTQEGILRGDKGPKYVPELTSWEYFKRALNLCKPFRTVLQCAVACTIITQVGRVLLPRFQGDIINSLIDQNREVFSSKLLTYLLLSIFTMLFGSVQSVCVEIVQRRITCDTRTVMFESLVKQDIAFFDGTMTGQLTSRMTNDVAAVVQPVRQILNTFLTSILRLIGGLFMCLFTSWKLTVLAATMIGPVVYLTGVYAKWSKQLNMAIRVNMADANAVSTEALRNIRTVRSFGADSLEVTAFRRHIDQALHGGMKDAYASAGVSAITQYLDFAATILILWYGGFAVLGDGQQGLLIGHLITFNLYWNMLNTSITNLNGMLNTLVKAASAAQRVFEIIDLEPDIPGDDGDVDLPRGKPCSIDFEAIKFLYPMRPENVVLQSCSFSIGAGQTVAVVGRSGAGKSTLVGLLLRFYDPKGGHILVNGRPLTEYNLRLYRKRVGVVSQDTQVFCRSILENLTYGLEPGEVPPTDDIVSASKAANAHTFVEELAAIPLSELSSVDKLKKLLHQRAGVPKFRQNLVHGSEILEDHTRLASLEPPLDLQLVVLPFVTSSTEEVRSFIEWALWGWERRVLEMARCRHDPNQVADVENERQSPVQAASKRGHTRVLRLLLDAGGDRDCALRAASGAGHVQIVRMLLDAPRTAEGLTSHGIRRSLVAASSCGQEHIVCLLLDAGALDFSDRGWRKTLALALVATYVSSDRFSVAIFVALPLVVIVQPTYEAMLCMQLLLLSMPWTTFRLGPGSGPSRPAILTALLPPIMLSFQSSLRVPFLVLLLVLVFVWPTQMMRLLFSASFSRARVRYREGRQTEVLQPSQAC</sequence>
<dbReference type="InterPro" id="IPR000626">
    <property type="entry name" value="Ubiquitin-like_dom"/>
</dbReference>
<dbReference type="Pfam" id="PF00664">
    <property type="entry name" value="ABC_membrane"/>
    <property type="match status" value="1"/>
</dbReference>
<dbReference type="InterPro" id="IPR029071">
    <property type="entry name" value="Ubiquitin-like_domsf"/>
</dbReference>
<feature type="transmembrane region" description="Helical" evidence="9">
    <location>
        <begin position="1048"/>
        <end position="1066"/>
    </location>
</feature>
<comment type="subcellular location">
    <subcellularLocation>
        <location evidence="1">Membrane</location>
        <topology evidence="1">Multi-pass membrane protein</topology>
    </subcellularLocation>
</comment>
<dbReference type="PROSITE" id="PS50053">
    <property type="entry name" value="UBIQUITIN_2"/>
    <property type="match status" value="1"/>
</dbReference>
<dbReference type="PROSITE" id="PS50929">
    <property type="entry name" value="ABC_TM1F"/>
    <property type="match status" value="1"/>
</dbReference>
<evidence type="ECO:0000256" key="1">
    <source>
        <dbReference type="ARBA" id="ARBA00004141"/>
    </source>
</evidence>
<dbReference type="Proteomes" id="UP000604046">
    <property type="component" value="Unassembled WGS sequence"/>
</dbReference>
<comment type="caution">
    <text evidence="13">The sequence shown here is derived from an EMBL/GenBank/DDBJ whole genome shotgun (WGS) entry which is preliminary data.</text>
</comment>
<dbReference type="InterPro" id="IPR036770">
    <property type="entry name" value="Ankyrin_rpt-contain_sf"/>
</dbReference>
<dbReference type="CDD" id="cd17039">
    <property type="entry name" value="Ubl_ubiquitin_like"/>
    <property type="match status" value="1"/>
</dbReference>
<name>A0A812PPG5_9DINO</name>
<dbReference type="GO" id="GO:0005524">
    <property type="term" value="F:ATP binding"/>
    <property type="evidence" value="ECO:0007669"/>
    <property type="project" value="UniProtKB-KW"/>
</dbReference>
<dbReference type="PANTHER" id="PTHR43394:SF5">
    <property type="entry name" value="ABC TRANSPORTER B FAMILY"/>
    <property type="match status" value="1"/>
</dbReference>
<evidence type="ECO:0000256" key="3">
    <source>
        <dbReference type="ARBA" id="ARBA00022692"/>
    </source>
</evidence>
<keyword evidence="4" id="KW-0547">Nucleotide-binding</keyword>
<dbReference type="PROSITE" id="PS50893">
    <property type="entry name" value="ABC_TRANSPORTER_2"/>
    <property type="match status" value="1"/>
</dbReference>
<gene>
    <name evidence="13" type="primary">Abcb9</name>
    <name evidence="13" type="ORF">SNAT2548_LOCUS19327</name>
</gene>
<keyword evidence="5" id="KW-0067">ATP-binding</keyword>
<keyword evidence="2" id="KW-0813">Transport</keyword>
<reference evidence="13" key="1">
    <citation type="submission" date="2021-02" db="EMBL/GenBank/DDBJ databases">
        <authorList>
            <person name="Dougan E. K."/>
            <person name="Rhodes N."/>
            <person name="Thang M."/>
            <person name="Chan C."/>
        </authorList>
    </citation>
    <scope>NUCLEOTIDE SEQUENCE</scope>
</reference>
<dbReference type="InterPro" id="IPR011527">
    <property type="entry name" value="ABC1_TM_dom"/>
</dbReference>
<feature type="transmembrane region" description="Helical" evidence="9">
    <location>
        <begin position="61"/>
        <end position="80"/>
    </location>
</feature>
<feature type="transmembrane region" description="Helical" evidence="9">
    <location>
        <begin position="435"/>
        <end position="454"/>
    </location>
</feature>
<evidence type="ECO:0000256" key="6">
    <source>
        <dbReference type="ARBA" id="ARBA00022989"/>
    </source>
</evidence>
<dbReference type="PROSITE" id="PS50088">
    <property type="entry name" value="ANK_REPEAT"/>
    <property type="match status" value="1"/>
</dbReference>
<dbReference type="PROSITE" id="PS50297">
    <property type="entry name" value="ANK_REP_REGION"/>
    <property type="match status" value="1"/>
</dbReference>
<evidence type="ECO:0000313" key="14">
    <source>
        <dbReference type="Proteomes" id="UP000604046"/>
    </source>
</evidence>
<evidence type="ECO:0000259" key="10">
    <source>
        <dbReference type="PROSITE" id="PS50053"/>
    </source>
</evidence>
<dbReference type="SMART" id="SM00382">
    <property type="entry name" value="AAA"/>
    <property type="match status" value="1"/>
</dbReference>
<dbReference type="InterPro" id="IPR039421">
    <property type="entry name" value="Type_1_exporter"/>
</dbReference>
<dbReference type="SUPFAM" id="SSF54236">
    <property type="entry name" value="Ubiquitin-like"/>
    <property type="match status" value="1"/>
</dbReference>
<feature type="transmembrane region" description="Helical" evidence="9">
    <location>
        <begin position="144"/>
        <end position="167"/>
    </location>
</feature>
<evidence type="ECO:0000256" key="5">
    <source>
        <dbReference type="ARBA" id="ARBA00022840"/>
    </source>
</evidence>
<keyword evidence="3 9" id="KW-0812">Transmembrane</keyword>
<keyword evidence="7 9" id="KW-0472">Membrane</keyword>
<feature type="domain" description="Ubiquitin-like" evidence="10">
    <location>
        <begin position="774"/>
        <end position="811"/>
    </location>
</feature>
<dbReference type="FunFam" id="1.20.1560.10:FF:000215">
    <property type="entry name" value="ABC transporter B family member 4"/>
    <property type="match status" value="1"/>
</dbReference>
<dbReference type="InterPro" id="IPR002110">
    <property type="entry name" value="Ankyrin_rpt"/>
</dbReference>
<evidence type="ECO:0000259" key="12">
    <source>
        <dbReference type="PROSITE" id="PS50929"/>
    </source>
</evidence>
<dbReference type="InterPro" id="IPR003593">
    <property type="entry name" value="AAA+_ATPase"/>
</dbReference>
<feature type="transmembrane region" description="Helical" evidence="9">
    <location>
        <begin position="963"/>
        <end position="989"/>
    </location>
</feature>
<dbReference type="EMBL" id="CAJNDS010002173">
    <property type="protein sequence ID" value="CAE7360050.1"/>
    <property type="molecule type" value="Genomic_DNA"/>
</dbReference>
<evidence type="ECO:0000256" key="4">
    <source>
        <dbReference type="ARBA" id="ARBA00022741"/>
    </source>
</evidence>
<feature type="domain" description="ABC transmembrane type-1" evidence="12">
    <location>
        <begin position="320"/>
        <end position="602"/>
    </location>
</feature>
<dbReference type="InterPro" id="IPR036640">
    <property type="entry name" value="ABC1_TM_sf"/>
</dbReference>
<dbReference type="InterPro" id="IPR003439">
    <property type="entry name" value="ABC_transporter-like_ATP-bd"/>
</dbReference>
<organism evidence="13 14">
    <name type="scientific">Symbiodinium natans</name>
    <dbReference type="NCBI Taxonomy" id="878477"/>
    <lineage>
        <taxon>Eukaryota</taxon>
        <taxon>Sar</taxon>
        <taxon>Alveolata</taxon>
        <taxon>Dinophyceae</taxon>
        <taxon>Suessiales</taxon>
        <taxon>Symbiodiniaceae</taxon>
        <taxon>Symbiodinium</taxon>
    </lineage>
</organism>
<dbReference type="Gene3D" id="1.25.40.20">
    <property type="entry name" value="Ankyrin repeat-containing domain"/>
    <property type="match status" value="1"/>
</dbReference>
<evidence type="ECO:0000259" key="11">
    <source>
        <dbReference type="PROSITE" id="PS50893"/>
    </source>
</evidence>
<dbReference type="SMART" id="SM00248">
    <property type="entry name" value="ANK"/>
    <property type="match status" value="2"/>
</dbReference>